<dbReference type="SUPFAM" id="SSF51735">
    <property type="entry name" value="NAD(P)-binding Rossmann-fold domains"/>
    <property type="match status" value="1"/>
</dbReference>
<keyword evidence="3 9" id="KW-0479">Metal-binding</keyword>
<protein>
    <recommendedName>
        <fullName evidence="7">Sorbitol dehydrogenase</fullName>
    </recommendedName>
    <alternativeName>
        <fullName evidence="8">Polyol dehydrogenase</fullName>
    </alternativeName>
</protein>
<reference evidence="11" key="1">
    <citation type="journal article" date="2013" name="Gene">
        <title>Cloning and expression of the sorbitol dehydrogenase gene during embryonic development and temperature stress in Artemia sinica.</title>
        <authorList>
            <person name="Wang T."/>
            <person name="Hou M."/>
            <person name="Zhao N."/>
            <person name="Chen Y."/>
            <person name="Lv Y."/>
            <person name="Li Z."/>
            <person name="Zhang R."/>
            <person name="Xin W."/>
            <person name="Zou X."/>
            <person name="Hou L."/>
        </authorList>
    </citation>
    <scope>NUCLEOTIDE SEQUENCE</scope>
</reference>
<feature type="domain" description="Enoyl reductase (ER)" evidence="10">
    <location>
        <begin position="12"/>
        <end position="342"/>
    </location>
</feature>
<dbReference type="GO" id="GO:0003939">
    <property type="term" value="F:L-iditol 2-dehydrogenase (NAD+) activity"/>
    <property type="evidence" value="ECO:0007669"/>
    <property type="project" value="TreeGrafter"/>
</dbReference>
<keyword evidence="6" id="KW-0520">NAD</keyword>
<evidence type="ECO:0000256" key="5">
    <source>
        <dbReference type="ARBA" id="ARBA00023002"/>
    </source>
</evidence>
<proteinExistence type="evidence at transcript level"/>
<dbReference type="Pfam" id="PF00107">
    <property type="entry name" value="ADH_zinc_N"/>
    <property type="match status" value="1"/>
</dbReference>
<sequence length="348" mass="37635">MEENLAAVLYKAHDLRLETRPIPEPLDNEVLIQIQSTGICGSDIHYWDRGTTGRFTVKDPMVLGHESSGKVIKLGQKVTSLAVGEKVAIEPGIPCKLCHLCRRGRYNLCEEVRFCATPPVDGTLTRYYSHPANFCFKLPQSMSYEYGALIEPLSVAVYSAERAEVGLGSKVLILGAGPVGLLCLLVAKAAGAASIGITDILQSRLDFAKELGADYTLLANGHGLVTAADLIKANIGEVNAAFECSGATSSLQLGIKCLKRRGILVTVGRGTPEVSLNVSQILQKELEIRGIFRYANCYQKALDLVSSGKVDLSRFVTHRFPLEESEQALKAAHDGNGVKIMISSFNKN</sequence>
<dbReference type="PANTHER" id="PTHR43161">
    <property type="entry name" value="SORBITOL DEHYDROGENASE"/>
    <property type="match status" value="1"/>
</dbReference>
<dbReference type="PROSITE" id="PS00059">
    <property type="entry name" value="ADH_ZINC"/>
    <property type="match status" value="1"/>
</dbReference>
<accession>J9Y016</accession>
<dbReference type="AlphaFoldDB" id="J9Y016"/>
<evidence type="ECO:0000256" key="9">
    <source>
        <dbReference type="RuleBase" id="RU361277"/>
    </source>
</evidence>
<organism evidence="11">
    <name type="scientific">Artemia sinica</name>
    <dbReference type="NCBI Taxonomy" id="112780"/>
    <lineage>
        <taxon>Eukaryota</taxon>
        <taxon>Metazoa</taxon>
        <taxon>Ecdysozoa</taxon>
        <taxon>Arthropoda</taxon>
        <taxon>Crustacea</taxon>
        <taxon>Branchiopoda</taxon>
        <taxon>Anostraca</taxon>
        <taxon>Artemiidae</taxon>
        <taxon>Artemia</taxon>
    </lineage>
</organism>
<dbReference type="GO" id="GO:0008270">
    <property type="term" value="F:zinc ion binding"/>
    <property type="evidence" value="ECO:0007669"/>
    <property type="project" value="InterPro"/>
</dbReference>
<dbReference type="CDD" id="cd05285">
    <property type="entry name" value="sorbitol_DH"/>
    <property type="match status" value="1"/>
</dbReference>
<dbReference type="InterPro" id="IPR011032">
    <property type="entry name" value="GroES-like_sf"/>
</dbReference>
<evidence type="ECO:0000256" key="1">
    <source>
        <dbReference type="ARBA" id="ARBA00001947"/>
    </source>
</evidence>
<evidence type="ECO:0000259" key="10">
    <source>
        <dbReference type="SMART" id="SM00829"/>
    </source>
</evidence>
<evidence type="ECO:0000313" key="11">
    <source>
        <dbReference type="EMBL" id="AFS33097.1"/>
    </source>
</evidence>
<dbReference type="Gene3D" id="3.40.50.720">
    <property type="entry name" value="NAD(P)-binding Rossmann-like Domain"/>
    <property type="match status" value="1"/>
</dbReference>
<dbReference type="InterPro" id="IPR013149">
    <property type="entry name" value="ADH-like_C"/>
</dbReference>
<dbReference type="PANTHER" id="PTHR43161:SF9">
    <property type="entry name" value="SORBITOL DEHYDROGENASE"/>
    <property type="match status" value="1"/>
</dbReference>
<keyword evidence="4 9" id="KW-0862">Zinc</keyword>
<dbReference type="InterPro" id="IPR045306">
    <property type="entry name" value="SDH-like"/>
</dbReference>
<comment type="similarity">
    <text evidence="2 9">Belongs to the zinc-containing alcohol dehydrogenase family.</text>
</comment>
<keyword evidence="5" id="KW-0560">Oxidoreductase</keyword>
<evidence type="ECO:0000256" key="4">
    <source>
        <dbReference type="ARBA" id="ARBA00022833"/>
    </source>
</evidence>
<dbReference type="InterPro" id="IPR036291">
    <property type="entry name" value="NAD(P)-bd_dom_sf"/>
</dbReference>
<dbReference type="SUPFAM" id="SSF50129">
    <property type="entry name" value="GroES-like"/>
    <property type="match status" value="1"/>
</dbReference>
<evidence type="ECO:0000256" key="3">
    <source>
        <dbReference type="ARBA" id="ARBA00022723"/>
    </source>
</evidence>
<dbReference type="GO" id="GO:0006062">
    <property type="term" value="P:sorbitol catabolic process"/>
    <property type="evidence" value="ECO:0007669"/>
    <property type="project" value="TreeGrafter"/>
</dbReference>
<name>J9Y016_9CRUS</name>
<dbReference type="Pfam" id="PF08240">
    <property type="entry name" value="ADH_N"/>
    <property type="match status" value="1"/>
</dbReference>
<dbReference type="InterPro" id="IPR013154">
    <property type="entry name" value="ADH-like_N"/>
</dbReference>
<evidence type="ECO:0000256" key="8">
    <source>
        <dbReference type="ARBA" id="ARBA00032485"/>
    </source>
</evidence>
<dbReference type="Gene3D" id="3.90.180.10">
    <property type="entry name" value="Medium-chain alcohol dehydrogenases, catalytic domain"/>
    <property type="match status" value="1"/>
</dbReference>
<evidence type="ECO:0000256" key="7">
    <source>
        <dbReference type="ARBA" id="ARBA00026132"/>
    </source>
</evidence>
<comment type="cofactor">
    <cofactor evidence="1 9">
        <name>Zn(2+)</name>
        <dbReference type="ChEBI" id="CHEBI:29105"/>
    </cofactor>
</comment>
<dbReference type="FunFam" id="3.40.50.720:FF:000068">
    <property type="entry name" value="Sorbitol dehydrogenase"/>
    <property type="match status" value="1"/>
</dbReference>
<dbReference type="InterPro" id="IPR002328">
    <property type="entry name" value="ADH_Zn_CS"/>
</dbReference>
<evidence type="ECO:0000256" key="2">
    <source>
        <dbReference type="ARBA" id="ARBA00008072"/>
    </source>
</evidence>
<dbReference type="SMART" id="SM00829">
    <property type="entry name" value="PKS_ER"/>
    <property type="match status" value="1"/>
</dbReference>
<evidence type="ECO:0000256" key="6">
    <source>
        <dbReference type="ARBA" id="ARBA00023027"/>
    </source>
</evidence>
<dbReference type="EMBL" id="JX406418">
    <property type="protein sequence ID" value="AFS33097.1"/>
    <property type="molecule type" value="mRNA"/>
</dbReference>
<dbReference type="InterPro" id="IPR020843">
    <property type="entry name" value="ER"/>
</dbReference>